<sequence>MKKLVYFLLSLSLFSCNNENEPSNENEKVKGELSWSKTYGGTQDEYMTGVVKTNDGGFIVLGYTQSNNGDIIKSNSMVDIWLSKYNSSGNLVWSKTIGGSNNDYGTSIIPTKDGNFVVAGYSASSDGDVPGNLGMHDFYVCKINNNGDILWSKNYGFMSHDHAHKIIETQDGGFFVGGYADYAGIEGTPGDGNHGEGHSLKGNKSSAKHGVGEYFGIRLDSNGNFKWYRYFGGTQNDRINDIVEANDGGFILVGYSESVDFDITNNKGSYDYWILKLDASGHLHWKKNFGGSGIDQANSVAKTDNNSYMIVGRSNSTDGDISKNTGNFDAWVIHVNDHGELLWEKSFGSPEFDAANTIKKLKNGSFGIVGSSRGNIDGTTNKGQNDYWIFEIDNRPNTGIHWQKTVGGNQIDIANDFIQTEDGFVIIGDTQSNTNDVPSNKGANDLWMVKIQ</sequence>
<dbReference type="InterPro" id="IPR011047">
    <property type="entry name" value="Quinoprotein_ADH-like_sf"/>
</dbReference>
<dbReference type="Proteomes" id="UP000184488">
    <property type="component" value="Unassembled WGS sequence"/>
</dbReference>
<accession>A0A1M6EUV6</accession>
<dbReference type="PANTHER" id="PTHR42754">
    <property type="entry name" value="ENDOGLUCANASE"/>
    <property type="match status" value="1"/>
</dbReference>
<gene>
    <name evidence="1" type="ORF">SAMN05444363_1972</name>
</gene>
<dbReference type="AlphaFoldDB" id="A0A1M6EUV6"/>
<organism evidence="1 2">
    <name type="scientific">Flavobacterium terrae</name>
    <dbReference type="NCBI Taxonomy" id="415425"/>
    <lineage>
        <taxon>Bacteria</taxon>
        <taxon>Pseudomonadati</taxon>
        <taxon>Bacteroidota</taxon>
        <taxon>Flavobacteriia</taxon>
        <taxon>Flavobacteriales</taxon>
        <taxon>Flavobacteriaceae</taxon>
        <taxon>Flavobacterium</taxon>
    </lineage>
</organism>
<dbReference type="PANTHER" id="PTHR42754:SF1">
    <property type="entry name" value="LIPOPROTEIN"/>
    <property type="match status" value="1"/>
</dbReference>
<evidence type="ECO:0000313" key="2">
    <source>
        <dbReference type="Proteomes" id="UP000184488"/>
    </source>
</evidence>
<protein>
    <recommendedName>
        <fullName evidence="3">Bulb-type lectin domain-containing protein</fullName>
    </recommendedName>
</protein>
<dbReference type="OrthoDB" id="9811934at2"/>
<evidence type="ECO:0000313" key="1">
    <source>
        <dbReference type="EMBL" id="SHI89264.1"/>
    </source>
</evidence>
<dbReference type="PROSITE" id="PS51257">
    <property type="entry name" value="PROKAR_LIPOPROTEIN"/>
    <property type="match status" value="1"/>
</dbReference>
<proteinExistence type="predicted"/>
<dbReference type="SUPFAM" id="SSF50998">
    <property type="entry name" value="Quinoprotein alcohol dehydrogenase-like"/>
    <property type="match status" value="1"/>
</dbReference>
<reference evidence="2" key="1">
    <citation type="submission" date="2016-11" db="EMBL/GenBank/DDBJ databases">
        <authorList>
            <person name="Varghese N."/>
            <person name="Submissions S."/>
        </authorList>
    </citation>
    <scope>NUCLEOTIDE SEQUENCE [LARGE SCALE GENOMIC DNA]</scope>
    <source>
        <strain evidence="2">DSM 18829</strain>
    </source>
</reference>
<keyword evidence="2" id="KW-1185">Reference proteome</keyword>
<dbReference type="STRING" id="415425.SAMN05444363_1972"/>
<dbReference type="EMBL" id="FQZI01000003">
    <property type="protein sequence ID" value="SHI89264.1"/>
    <property type="molecule type" value="Genomic_DNA"/>
</dbReference>
<evidence type="ECO:0008006" key="3">
    <source>
        <dbReference type="Google" id="ProtNLM"/>
    </source>
</evidence>
<name>A0A1M6EUV6_9FLAO</name>
<dbReference type="RefSeq" id="WP_073310892.1">
    <property type="nucleotide sequence ID" value="NZ_FQZI01000003.1"/>
</dbReference>